<dbReference type="Proteomes" id="UP000467700">
    <property type="component" value="Unassembled WGS sequence"/>
</dbReference>
<keyword evidence="2" id="KW-1185">Reference proteome</keyword>
<accession>A0A8S0VW94</accession>
<comment type="caution">
    <text evidence="1">The sequence shown here is derived from an EMBL/GenBank/DDBJ whole genome shotgun (WGS) entry which is preliminary data.</text>
</comment>
<dbReference type="AlphaFoldDB" id="A0A8S0VW94"/>
<gene>
    <name evidence="1" type="ORF">AAE3_LOCUS7029</name>
</gene>
<proteinExistence type="predicted"/>
<protein>
    <submittedName>
        <fullName evidence="1">Uncharacterized protein</fullName>
    </submittedName>
</protein>
<evidence type="ECO:0000313" key="2">
    <source>
        <dbReference type="Proteomes" id="UP000467700"/>
    </source>
</evidence>
<reference evidence="1 2" key="1">
    <citation type="submission" date="2020-01" db="EMBL/GenBank/DDBJ databases">
        <authorList>
            <person name="Gupta K D."/>
        </authorList>
    </citation>
    <scope>NUCLEOTIDE SEQUENCE [LARGE SCALE GENOMIC DNA]</scope>
</reference>
<evidence type="ECO:0000313" key="1">
    <source>
        <dbReference type="EMBL" id="CAA7264874.1"/>
    </source>
</evidence>
<sequence>MFCYRYLEPLQQPGGVRRRMPRQPGCMWCAPTSLRLSFWMPFGDLRLLIVVALLEAGITAIYRIYEQFYNCDEDLLIIWVSSGSIGVARIRRYPHRALSAGVQTGDPSHLQRWSESREQFEMAKRKNLAHGIKTKRILGADSSMETYTLLVRPIFFNDLTLPDRA</sequence>
<name>A0A8S0VW94_CYCAE</name>
<dbReference type="EMBL" id="CACVBS010000046">
    <property type="protein sequence ID" value="CAA7264874.1"/>
    <property type="molecule type" value="Genomic_DNA"/>
</dbReference>
<organism evidence="1 2">
    <name type="scientific">Cyclocybe aegerita</name>
    <name type="common">Black poplar mushroom</name>
    <name type="synonym">Agrocybe aegerita</name>
    <dbReference type="NCBI Taxonomy" id="1973307"/>
    <lineage>
        <taxon>Eukaryota</taxon>
        <taxon>Fungi</taxon>
        <taxon>Dikarya</taxon>
        <taxon>Basidiomycota</taxon>
        <taxon>Agaricomycotina</taxon>
        <taxon>Agaricomycetes</taxon>
        <taxon>Agaricomycetidae</taxon>
        <taxon>Agaricales</taxon>
        <taxon>Agaricineae</taxon>
        <taxon>Bolbitiaceae</taxon>
        <taxon>Cyclocybe</taxon>
    </lineage>
</organism>